<reference evidence="4" key="1">
    <citation type="journal article" date="2019" name="Int. J. Syst. Evol. Microbiol.">
        <title>The Global Catalogue of Microorganisms (GCM) 10K type strain sequencing project: providing services to taxonomists for standard genome sequencing and annotation.</title>
        <authorList>
            <consortium name="The Broad Institute Genomics Platform"/>
            <consortium name="The Broad Institute Genome Sequencing Center for Infectious Disease"/>
            <person name="Wu L."/>
            <person name="Ma J."/>
        </authorList>
    </citation>
    <scope>NUCLEOTIDE SEQUENCE [LARGE SCALE GENOMIC DNA]</scope>
    <source>
        <strain evidence="4">CCUG 61696</strain>
    </source>
</reference>
<dbReference type="InterPro" id="IPR058163">
    <property type="entry name" value="LysR-type_TF_proteobact-type"/>
</dbReference>
<feature type="non-terminal residue" evidence="3">
    <location>
        <position position="1"/>
    </location>
</feature>
<dbReference type="EMBL" id="JBHTMX010000186">
    <property type="protein sequence ID" value="MFD1333214.1"/>
    <property type="molecule type" value="Genomic_DNA"/>
</dbReference>
<protein>
    <submittedName>
        <fullName evidence="3">LysR substrate-binding domain-containing protein</fullName>
    </submittedName>
</protein>
<dbReference type="SUPFAM" id="SSF53850">
    <property type="entry name" value="Periplasmic binding protein-like II"/>
    <property type="match status" value="1"/>
</dbReference>
<sequence length="126" mass="13821">QRLTGAGLGRGRTSRVTWWRGVSVGPGPIAVTDIPRASNALDAARVTVNSAEADIARRLAGLGLILIPADDMRDHIAAGEWVEVMPDHRAAPAPLTPLYPHRRHLSRRISVFIAWLEPLLRDAIRR</sequence>
<evidence type="ECO:0000259" key="2">
    <source>
        <dbReference type="Pfam" id="PF03466"/>
    </source>
</evidence>
<feature type="domain" description="LysR substrate-binding" evidence="2">
    <location>
        <begin position="45"/>
        <end position="117"/>
    </location>
</feature>
<organism evidence="3 4">
    <name type="scientific">Methylopila musalis</name>
    <dbReference type="NCBI Taxonomy" id="1134781"/>
    <lineage>
        <taxon>Bacteria</taxon>
        <taxon>Pseudomonadati</taxon>
        <taxon>Pseudomonadota</taxon>
        <taxon>Alphaproteobacteria</taxon>
        <taxon>Hyphomicrobiales</taxon>
        <taxon>Methylopilaceae</taxon>
        <taxon>Methylopila</taxon>
    </lineage>
</organism>
<proteinExistence type="inferred from homology"/>
<evidence type="ECO:0000313" key="3">
    <source>
        <dbReference type="EMBL" id="MFD1333214.1"/>
    </source>
</evidence>
<dbReference type="PANTHER" id="PTHR30537:SF72">
    <property type="entry name" value="LYSR FAMILY TRANSCRIPTIONAL REGULATOR"/>
    <property type="match status" value="1"/>
</dbReference>
<evidence type="ECO:0000256" key="1">
    <source>
        <dbReference type="ARBA" id="ARBA00009437"/>
    </source>
</evidence>
<dbReference type="RefSeq" id="WP_378776571.1">
    <property type="nucleotide sequence ID" value="NZ_JBHTMX010000186.1"/>
</dbReference>
<comment type="similarity">
    <text evidence="1">Belongs to the LysR transcriptional regulatory family.</text>
</comment>
<dbReference type="Gene3D" id="3.40.190.290">
    <property type="match status" value="1"/>
</dbReference>
<dbReference type="Pfam" id="PF03466">
    <property type="entry name" value="LysR_substrate"/>
    <property type="match status" value="1"/>
</dbReference>
<dbReference type="InterPro" id="IPR005119">
    <property type="entry name" value="LysR_subst-bd"/>
</dbReference>
<evidence type="ECO:0000313" key="4">
    <source>
        <dbReference type="Proteomes" id="UP001597171"/>
    </source>
</evidence>
<comment type="caution">
    <text evidence="3">The sequence shown here is derived from an EMBL/GenBank/DDBJ whole genome shotgun (WGS) entry which is preliminary data.</text>
</comment>
<keyword evidence="4" id="KW-1185">Reference proteome</keyword>
<gene>
    <name evidence="3" type="ORF">ACFQ4O_14540</name>
</gene>
<name>A0ABW3ZAD7_9HYPH</name>
<accession>A0ABW3ZAD7</accession>
<dbReference type="Proteomes" id="UP001597171">
    <property type="component" value="Unassembled WGS sequence"/>
</dbReference>
<dbReference type="PANTHER" id="PTHR30537">
    <property type="entry name" value="HTH-TYPE TRANSCRIPTIONAL REGULATOR"/>
    <property type="match status" value="1"/>
</dbReference>